<dbReference type="RefSeq" id="WP_009132299.1">
    <property type="nucleotide sequence ID" value="NZ_JH992945.1"/>
</dbReference>
<dbReference type="OrthoDB" id="1049480at2"/>
<comment type="caution">
    <text evidence="2">The sequence shown here is derived from an EMBL/GenBank/DDBJ whole genome shotgun (WGS) entry which is preliminary data.</text>
</comment>
<evidence type="ECO:0000313" key="3">
    <source>
        <dbReference type="Proteomes" id="UP000009872"/>
    </source>
</evidence>
<dbReference type="AlphaFoldDB" id="K9DY08"/>
<feature type="transmembrane region" description="Helical" evidence="1">
    <location>
        <begin position="168"/>
        <end position="194"/>
    </location>
</feature>
<sequence>METEKPKIALYVKRSFGEKFNASFDFIKENWKLMLKYATYLLLPLCLVQALSLNGLMTYTIGMSGLMESGAMYSDSTLLMSFFSYYGLYMLLLIIGIVLLTALVYAMIRTYNEREERLQGVTLGMLRPMLLHNVKRMFILVFFGLLLTMFASLVIGVIAALFPVTLFPIVIILLTPFMIAVAVPFSLWAPIYLLEDISIVESLKKTFRLGFTTWGGIFMISLVMGIIAGILQGVALIPWYIGTVVKYIFATSSGGTEATVSVGYSFLLYLLAVVQVFGAYLAMIFSFVGLAYQYGHASEKVDSIMVESDIDNFDKL</sequence>
<dbReference type="HOGENOM" id="CLU_801339_0_0_10"/>
<accession>K9DY08</accession>
<evidence type="ECO:0000313" key="2">
    <source>
        <dbReference type="EMBL" id="EKU88161.1"/>
    </source>
</evidence>
<gene>
    <name evidence="2" type="ORF">HMPREF9447_04907</name>
</gene>
<keyword evidence="1" id="KW-1133">Transmembrane helix</keyword>
<feature type="transmembrane region" description="Helical" evidence="1">
    <location>
        <begin position="266"/>
        <end position="292"/>
    </location>
</feature>
<protein>
    <recommendedName>
        <fullName evidence="4">Glycerophosphoryl diester phosphodiesterase membrane domain-containing protein</fullName>
    </recommendedName>
</protein>
<evidence type="ECO:0000256" key="1">
    <source>
        <dbReference type="SAM" id="Phobius"/>
    </source>
</evidence>
<proteinExistence type="predicted"/>
<keyword evidence="1" id="KW-0812">Transmembrane</keyword>
<evidence type="ECO:0008006" key="4">
    <source>
        <dbReference type="Google" id="ProtNLM"/>
    </source>
</evidence>
<keyword evidence="1" id="KW-0472">Membrane</keyword>
<dbReference type="eggNOG" id="ENOG5033WMR">
    <property type="taxonomic scope" value="Bacteria"/>
</dbReference>
<dbReference type="EMBL" id="ADLF01000023">
    <property type="protein sequence ID" value="EKU88161.1"/>
    <property type="molecule type" value="Genomic_DNA"/>
</dbReference>
<feature type="transmembrane region" description="Helical" evidence="1">
    <location>
        <begin position="215"/>
        <end position="241"/>
    </location>
</feature>
<dbReference type="STRING" id="742727.HMPREF9447_04907"/>
<feature type="transmembrane region" description="Helical" evidence="1">
    <location>
        <begin position="137"/>
        <end position="162"/>
    </location>
</feature>
<organism evidence="2 3">
    <name type="scientific">Bacteroides oleiciplenus YIT 12058</name>
    <dbReference type="NCBI Taxonomy" id="742727"/>
    <lineage>
        <taxon>Bacteria</taxon>
        <taxon>Pseudomonadati</taxon>
        <taxon>Bacteroidota</taxon>
        <taxon>Bacteroidia</taxon>
        <taxon>Bacteroidales</taxon>
        <taxon>Bacteroidaceae</taxon>
        <taxon>Bacteroides</taxon>
    </lineage>
</organism>
<dbReference type="Proteomes" id="UP000009872">
    <property type="component" value="Unassembled WGS sequence"/>
</dbReference>
<dbReference type="PATRIC" id="fig|742727.4.peg.5003"/>
<reference evidence="2 3" key="1">
    <citation type="submission" date="2012-09" db="EMBL/GenBank/DDBJ databases">
        <title>The Genome Sequence of Bacteroides oleiciplenus YIT 12058.</title>
        <authorList>
            <consortium name="The Broad Institute Genome Sequencing Platform"/>
            <person name="Earl A."/>
            <person name="Ward D."/>
            <person name="Feldgarden M."/>
            <person name="Gevers D."/>
            <person name="Morotomi M."/>
            <person name="Walker B."/>
            <person name="Young S.K."/>
            <person name="Zeng Q."/>
            <person name="Gargeya S."/>
            <person name="Fitzgerald M."/>
            <person name="Haas B."/>
            <person name="Abouelleil A."/>
            <person name="Alvarado L."/>
            <person name="Arachchi H.M."/>
            <person name="Berlin A.M."/>
            <person name="Chapman S.B."/>
            <person name="Goldberg J."/>
            <person name="Griggs A."/>
            <person name="Gujja S."/>
            <person name="Hansen M."/>
            <person name="Howarth C."/>
            <person name="Imamovic A."/>
            <person name="Larimer J."/>
            <person name="McCowen C."/>
            <person name="Montmayeur A."/>
            <person name="Murphy C."/>
            <person name="Neiman D."/>
            <person name="Pearson M."/>
            <person name="Priest M."/>
            <person name="Roberts A."/>
            <person name="Saif S."/>
            <person name="Shea T."/>
            <person name="Sisk P."/>
            <person name="Sykes S."/>
            <person name="Wortman J."/>
            <person name="Nusbaum C."/>
            <person name="Birren B."/>
        </authorList>
    </citation>
    <scope>NUCLEOTIDE SEQUENCE [LARGE SCALE GENOMIC DNA]</scope>
    <source>
        <strain evidence="2 3">YIT 12058</strain>
    </source>
</reference>
<name>K9DY08_9BACE</name>
<feature type="transmembrane region" description="Helical" evidence="1">
    <location>
        <begin position="82"/>
        <end position="108"/>
    </location>
</feature>
<feature type="transmembrane region" description="Helical" evidence="1">
    <location>
        <begin position="37"/>
        <end position="62"/>
    </location>
</feature>
<keyword evidence="3" id="KW-1185">Reference proteome</keyword>